<keyword evidence="2" id="KW-1185">Reference proteome</keyword>
<evidence type="ECO:0008006" key="3">
    <source>
        <dbReference type="Google" id="ProtNLM"/>
    </source>
</evidence>
<evidence type="ECO:0000313" key="1">
    <source>
        <dbReference type="EMBL" id="UYG53503.1"/>
    </source>
</evidence>
<protein>
    <recommendedName>
        <fullName evidence="3">SMI1/KNR4 family protein</fullName>
    </recommendedName>
</protein>
<evidence type="ECO:0000313" key="2">
    <source>
        <dbReference type="Proteomes" id="UP001162800"/>
    </source>
</evidence>
<reference evidence="1" key="1">
    <citation type="submission" date="2022-09" db="EMBL/GenBank/DDBJ databases">
        <title>The complete genome of Acidovorax sp. 5MLIR.</title>
        <authorList>
            <person name="Liu L."/>
            <person name="Yue J."/>
            <person name="Yang F."/>
            <person name="Yuan J."/>
            <person name="Li L."/>
        </authorList>
    </citation>
    <scope>NUCLEOTIDE SEQUENCE</scope>
    <source>
        <strain evidence="1">5MLIR</strain>
        <plasmid evidence="1">unnamed1</plasmid>
    </source>
</reference>
<organism evidence="1 2">
    <name type="scientific">Comamonas endophytica</name>
    <dbReference type="NCBI Taxonomy" id="2949090"/>
    <lineage>
        <taxon>Bacteria</taxon>
        <taxon>Pseudomonadati</taxon>
        <taxon>Pseudomonadota</taxon>
        <taxon>Betaproteobacteria</taxon>
        <taxon>Burkholderiales</taxon>
        <taxon>Comamonadaceae</taxon>
        <taxon>Comamonas</taxon>
    </lineage>
</organism>
<proteinExistence type="predicted"/>
<keyword evidence="1" id="KW-0614">Plasmid</keyword>
<geneLocation type="plasmid" evidence="1 2">
    <name>unnamed1</name>
</geneLocation>
<dbReference type="EMBL" id="CP106882">
    <property type="protein sequence ID" value="UYG53503.1"/>
    <property type="molecule type" value="Genomic_DNA"/>
</dbReference>
<dbReference type="RefSeq" id="WP_231043630.1">
    <property type="nucleotide sequence ID" value="NZ_CP106882.1"/>
</dbReference>
<accession>A0ABY6GEH8</accession>
<name>A0ABY6GEH8_9BURK</name>
<sequence>MNIELLQAEAFLRTVGLSLPALPAELADRIRERAPGIYCTREIAASPYEVEAYLAELLSPANSGDYALLAIDGHGIQSWAFHYYLVSGPLALFVQLPWGGLYTDVDTARPEIDSVLAWTRTLLPRLAELKQQGRLTPEQRLLVVYTRFSRSGWAWIERPEAAMEDIRWQPPAQMFGRIDAELSHLSEKQHT</sequence>
<dbReference type="Proteomes" id="UP001162800">
    <property type="component" value="Plasmid unnamed1"/>
</dbReference>
<gene>
    <name evidence="1" type="ORF">M9799_19240</name>
</gene>